<reference evidence="1 2" key="1">
    <citation type="submission" date="2018-05" db="EMBL/GenBank/DDBJ databases">
        <title>Genomic Encyclopedia of Type Strains, Phase IV (KMG-IV): sequencing the most valuable type-strain genomes for metagenomic binning, comparative biology and taxonomic classification.</title>
        <authorList>
            <person name="Goeker M."/>
        </authorList>
    </citation>
    <scope>NUCLEOTIDE SEQUENCE [LARGE SCALE GENOMIC DNA]</scope>
    <source>
        <strain evidence="1 2">DSM 22440</strain>
    </source>
</reference>
<dbReference type="Proteomes" id="UP000247922">
    <property type="component" value="Unassembled WGS sequence"/>
</dbReference>
<name>A0A2V3W300_9BACI</name>
<proteinExistence type="predicted"/>
<dbReference type="EMBL" id="QJJR01000013">
    <property type="protein sequence ID" value="PXW88290.1"/>
    <property type="molecule type" value="Genomic_DNA"/>
</dbReference>
<evidence type="ECO:0000313" key="2">
    <source>
        <dbReference type="Proteomes" id="UP000247922"/>
    </source>
</evidence>
<sequence>MIKSPIKENKKLVLKNVLTKHYQRIDIHAIKATIDQFIYELRLRQIETTGPLVVRRKGGRIDKDGRHTTDLEVFIQAEAYPCNQDYFQTAESICFDRCLHLRYKGKRSRLHFAYSKLELYIFNHGLVTEDDTISVYVHEYQDHVEMDVFRPLKPVLS</sequence>
<comment type="caution">
    <text evidence="1">The sequence shown here is derived from an EMBL/GenBank/DDBJ whole genome shotgun (WGS) entry which is preliminary data.</text>
</comment>
<protein>
    <submittedName>
        <fullName evidence="1">Uncharacterized protein</fullName>
    </submittedName>
</protein>
<organism evidence="1 2">
    <name type="scientific">Streptohalobacillus salinus</name>
    <dbReference type="NCBI Taxonomy" id="621096"/>
    <lineage>
        <taxon>Bacteria</taxon>
        <taxon>Bacillati</taxon>
        <taxon>Bacillota</taxon>
        <taxon>Bacilli</taxon>
        <taxon>Bacillales</taxon>
        <taxon>Bacillaceae</taxon>
        <taxon>Streptohalobacillus</taxon>
    </lineage>
</organism>
<evidence type="ECO:0000313" key="1">
    <source>
        <dbReference type="EMBL" id="PXW88290.1"/>
    </source>
</evidence>
<accession>A0A2V3W300</accession>
<gene>
    <name evidence="1" type="ORF">DES38_11321</name>
</gene>
<dbReference type="AlphaFoldDB" id="A0A2V3W300"/>
<keyword evidence="2" id="KW-1185">Reference proteome</keyword>
<dbReference type="OrthoDB" id="1642523at2"/>
<dbReference type="RefSeq" id="WP_110251927.1">
    <property type="nucleotide sequence ID" value="NZ_QJJR01000013.1"/>
</dbReference>